<dbReference type="GO" id="GO:0003677">
    <property type="term" value="F:DNA binding"/>
    <property type="evidence" value="ECO:0007669"/>
    <property type="project" value="UniProtKB-KW"/>
</dbReference>
<dbReference type="OrthoDB" id="370168at2"/>
<dbReference type="InterPro" id="IPR036390">
    <property type="entry name" value="WH_DNA-bd_sf"/>
</dbReference>
<evidence type="ECO:0000259" key="4">
    <source>
        <dbReference type="PROSITE" id="PS51118"/>
    </source>
</evidence>
<accession>A0A2T0M111</accession>
<keyword evidence="2" id="KW-0238">DNA-binding</keyword>
<gene>
    <name evidence="5" type="ORF">B0I33_102366</name>
</gene>
<evidence type="ECO:0000313" key="5">
    <source>
        <dbReference type="EMBL" id="PRX50247.1"/>
    </source>
</evidence>
<keyword evidence="1" id="KW-0805">Transcription regulation</keyword>
<dbReference type="RefSeq" id="WP_106177353.1">
    <property type="nucleotide sequence ID" value="NZ_PVNH01000002.1"/>
</dbReference>
<keyword evidence="3" id="KW-0804">Transcription</keyword>
<evidence type="ECO:0000313" key="6">
    <source>
        <dbReference type="Proteomes" id="UP000238362"/>
    </source>
</evidence>
<evidence type="ECO:0000256" key="3">
    <source>
        <dbReference type="ARBA" id="ARBA00023163"/>
    </source>
</evidence>
<dbReference type="AlphaFoldDB" id="A0A2T0M111"/>
<dbReference type="InterPro" id="IPR036388">
    <property type="entry name" value="WH-like_DNA-bd_sf"/>
</dbReference>
<dbReference type="PANTHER" id="PTHR33204">
    <property type="entry name" value="TRANSCRIPTIONAL REGULATOR, MARR FAMILY"/>
    <property type="match status" value="1"/>
</dbReference>
<name>A0A2T0M111_9PSEU</name>
<sequence>MEDDIDRLVPDVFSRRCDSRTALEHVTGRWGILAMAALLEGTFRFNALRRRVDGVSEKMLAQTLQQLERDGFVHREARPTIPPHVEYSLTALGRAVAERLHDLIELVEGRLPEVLAARAAYDAAVTGVPGRSRAPAGGATPGPA</sequence>
<dbReference type="Pfam" id="PF01638">
    <property type="entry name" value="HxlR"/>
    <property type="match status" value="1"/>
</dbReference>
<dbReference type="Gene3D" id="1.10.10.10">
    <property type="entry name" value="Winged helix-like DNA-binding domain superfamily/Winged helix DNA-binding domain"/>
    <property type="match status" value="1"/>
</dbReference>
<dbReference type="PANTHER" id="PTHR33204:SF37">
    <property type="entry name" value="HTH-TYPE TRANSCRIPTIONAL REGULATOR YODB"/>
    <property type="match status" value="1"/>
</dbReference>
<organism evidence="5 6">
    <name type="scientific">Prauserella shujinwangii</name>
    <dbReference type="NCBI Taxonomy" id="1453103"/>
    <lineage>
        <taxon>Bacteria</taxon>
        <taxon>Bacillati</taxon>
        <taxon>Actinomycetota</taxon>
        <taxon>Actinomycetes</taxon>
        <taxon>Pseudonocardiales</taxon>
        <taxon>Pseudonocardiaceae</taxon>
        <taxon>Prauserella</taxon>
    </lineage>
</organism>
<protein>
    <submittedName>
        <fullName evidence="5">HxlR family transcriptional regulator</fullName>
    </submittedName>
</protein>
<dbReference type="PROSITE" id="PS51118">
    <property type="entry name" value="HTH_HXLR"/>
    <property type="match status" value="1"/>
</dbReference>
<keyword evidence="6" id="KW-1185">Reference proteome</keyword>
<comment type="caution">
    <text evidence="5">The sequence shown here is derived from an EMBL/GenBank/DDBJ whole genome shotgun (WGS) entry which is preliminary data.</text>
</comment>
<proteinExistence type="predicted"/>
<evidence type="ECO:0000256" key="2">
    <source>
        <dbReference type="ARBA" id="ARBA00023125"/>
    </source>
</evidence>
<dbReference type="SUPFAM" id="SSF46785">
    <property type="entry name" value="Winged helix' DNA-binding domain"/>
    <property type="match status" value="1"/>
</dbReference>
<feature type="domain" description="HTH hxlR-type" evidence="4">
    <location>
        <begin position="17"/>
        <end position="115"/>
    </location>
</feature>
<reference evidence="5 6" key="1">
    <citation type="submission" date="2018-03" db="EMBL/GenBank/DDBJ databases">
        <title>Genomic Encyclopedia of Type Strains, Phase III (KMG-III): the genomes of soil and plant-associated and newly described type strains.</title>
        <authorList>
            <person name="Whitman W."/>
        </authorList>
    </citation>
    <scope>NUCLEOTIDE SEQUENCE [LARGE SCALE GENOMIC DNA]</scope>
    <source>
        <strain evidence="5 6">CGMCC 4.7125</strain>
    </source>
</reference>
<dbReference type="EMBL" id="PVNH01000002">
    <property type="protein sequence ID" value="PRX50247.1"/>
    <property type="molecule type" value="Genomic_DNA"/>
</dbReference>
<dbReference type="InterPro" id="IPR002577">
    <property type="entry name" value="HTH_HxlR"/>
</dbReference>
<dbReference type="Proteomes" id="UP000238362">
    <property type="component" value="Unassembled WGS sequence"/>
</dbReference>
<evidence type="ECO:0000256" key="1">
    <source>
        <dbReference type="ARBA" id="ARBA00023015"/>
    </source>
</evidence>